<feature type="compositionally biased region" description="Polar residues" evidence="1">
    <location>
        <begin position="187"/>
        <end position="199"/>
    </location>
</feature>
<dbReference type="EMBL" id="BLXZ01000008">
    <property type="protein sequence ID" value="GFO70009.1"/>
    <property type="molecule type" value="Genomic_DNA"/>
</dbReference>
<feature type="region of interest" description="Disordered" evidence="1">
    <location>
        <begin position="178"/>
        <end position="199"/>
    </location>
</feature>
<proteinExistence type="predicted"/>
<keyword evidence="2" id="KW-0812">Transmembrane</keyword>
<sequence>MTPHPLRSQAGLTYIATIIMVVILGIMLSQGAQYWTTRMQREREVELLFRGTQVRDALRIWYGFKPPSTDSNGRQTPASDGSLTGAVKRPPLSELKMLLSNPGQAGRARYLRPSNLVDPITGKEWAVVKDASQRIVGVASTSEKQPLKQANFPLDLDPQDFEGKKKYSEWQFIYNHYPKPGGGGYQKNLNPESPTPQGK</sequence>
<evidence type="ECO:0000313" key="4">
    <source>
        <dbReference type="Proteomes" id="UP000587586"/>
    </source>
</evidence>
<comment type="caution">
    <text evidence="3">The sequence shown here is derived from an EMBL/GenBank/DDBJ whole genome shotgun (WGS) entry which is preliminary data.</text>
</comment>
<reference evidence="4" key="1">
    <citation type="submission" date="2020-06" db="EMBL/GenBank/DDBJ databases">
        <title>Draft genomic sequecing of Geomonas sp. Red745.</title>
        <authorList>
            <person name="Itoh H."/>
            <person name="Xu Z.X."/>
            <person name="Ushijima N."/>
            <person name="Masuda Y."/>
            <person name="Shiratori Y."/>
            <person name="Senoo K."/>
        </authorList>
    </citation>
    <scope>NUCLEOTIDE SEQUENCE [LARGE SCALE GENOMIC DNA]</scope>
    <source>
        <strain evidence="4">Red745</strain>
    </source>
</reference>
<keyword evidence="2" id="KW-0472">Membrane</keyword>
<keyword evidence="4" id="KW-1185">Reference proteome</keyword>
<evidence type="ECO:0000313" key="3">
    <source>
        <dbReference type="EMBL" id="GFO70009.1"/>
    </source>
</evidence>
<dbReference type="AlphaFoldDB" id="A0A6V8NGB4"/>
<organism evidence="3 4">
    <name type="scientific">Geomonas limicola</name>
    <dbReference type="NCBI Taxonomy" id="2740186"/>
    <lineage>
        <taxon>Bacteria</taxon>
        <taxon>Pseudomonadati</taxon>
        <taxon>Thermodesulfobacteriota</taxon>
        <taxon>Desulfuromonadia</taxon>
        <taxon>Geobacterales</taxon>
        <taxon>Geobacteraceae</taxon>
        <taxon>Geomonas</taxon>
    </lineage>
</organism>
<accession>A0A6V8NGB4</accession>
<gene>
    <name evidence="3" type="primary">tklG</name>
    <name evidence="3" type="ORF">GMLC_35880</name>
</gene>
<dbReference type="RefSeq" id="WP_183362600.1">
    <property type="nucleotide sequence ID" value="NZ_BLXZ01000008.1"/>
</dbReference>
<keyword evidence="2" id="KW-1133">Transmembrane helix</keyword>
<protein>
    <submittedName>
        <fullName evidence="3">Type II secretion system pseudopilin TklG</fullName>
    </submittedName>
</protein>
<evidence type="ECO:0000256" key="1">
    <source>
        <dbReference type="SAM" id="MobiDB-lite"/>
    </source>
</evidence>
<evidence type="ECO:0000256" key="2">
    <source>
        <dbReference type="SAM" id="Phobius"/>
    </source>
</evidence>
<feature type="transmembrane region" description="Helical" evidence="2">
    <location>
        <begin position="12"/>
        <end position="35"/>
    </location>
</feature>
<name>A0A6V8NGB4_9BACT</name>
<dbReference type="Proteomes" id="UP000587586">
    <property type="component" value="Unassembled WGS sequence"/>
</dbReference>